<evidence type="ECO:0000313" key="1">
    <source>
        <dbReference type="EMBL" id="MBA0845631.1"/>
    </source>
</evidence>
<sequence>MRRFWSISMLSLHQWSFWEIILTYGRITTQVSSRLRRPIKVRFKLTLLLITMFESNMEEHSTS</sequence>
<comment type="caution">
    <text evidence="1">The sequence shown here is derived from an EMBL/GenBank/DDBJ whole genome shotgun (WGS) entry which is preliminary data.</text>
</comment>
<dbReference type="AlphaFoldDB" id="A0A7J9KGY3"/>
<name>A0A7J9KGY3_9ROSI</name>
<proteinExistence type="predicted"/>
<accession>A0A7J9KGY3</accession>
<evidence type="ECO:0000313" key="2">
    <source>
        <dbReference type="Proteomes" id="UP000593575"/>
    </source>
</evidence>
<keyword evidence="2" id="KW-1185">Reference proteome</keyword>
<reference evidence="1 2" key="1">
    <citation type="journal article" date="2019" name="Genome Biol. Evol.">
        <title>Insights into the evolution of the New World diploid cottons (Gossypium, subgenus Houzingenia) based on genome sequencing.</title>
        <authorList>
            <person name="Grover C.E."/>
            <person name="Arick M.A. 2nd"/>
            <person name="Thrash A."/>
            <person name="Conover J.L."/>
            <person name="Sanders W.S."/>
            <person name="Peterson D.G."/>
            <person name="Frelichowski J.E."/>
            <person name="Scheffler J.A."/>
            <person name="Scheffler B.E."/>
            <person name="Wendel J.F."/>
        </authorList>
    </citation>
    <scope>NUCLEOTIDE SEQUENCE [LARGE SCALE GENOMIC DNA]</scope>
    <source>
        <strain evidence="1">6</strain>
        <tissue evidence="1">Leaf</tissue>
    </source>
</reference>
<organism evidence="1 2">
    <name type="scientific">Gossypium armourianum</name>
    <dbReference type="NCBI Taxonomy" id="34283"/>
    <lineage>
        <taxon>Eukaryota</taxon>
        <taxon>Viridiplantae</taxon>
        <taxon>Streptophyta</taxon>
        <taxon>Embryophyta</taxon>
        <taxon>Tracheophyta</taxon>
        <taxon>Spermatophyta</taxon>
        <taxon>Magnoliopsida</taxon>
        <taxon>eudicotyledons</taxon>
        <taxon>Gunneridae</taxon>
        <taxon>Pentapetalae</taxon>
        <taxon>rosids</taxon>
        <taxon>malvids</taxon>
        <taxon>Malvales</taxon>
        <taxon>Malvaceae</taxon>
        <taxon>Malvoideae</taxon>
        <taxon>Gossypium</taxon>
    </lineage>
</organism>
<dbReference type="Proteomes" id="UP000593575">
    <property type="component" value="Unassembled WGS sequence"/>
</dbReference>
<gene>
    <name evidence="1" type="ORF">Goarm_022146</name>
</gene>
<dbReference type="EMBL" id="JABFAE010417340">
    <property type="protein sequence ID" value="MBA0845631.1"/>
    <property type="molecule type" value="Genomic_DNA"/>
</dbReference>
<protein>
    <submittedName>
        <fullName evidence="1">Uncharacterized protein</fullName>
    </submittedName>
</protein>